<evidence type="ECO:0000313" key="1">
    <source>
        <dbReference type="EMBL" id="MFD0926494.1"/>
    </source>
</evidence>
<dbReference type="EMBL" id="JBHTIL010000001">
    <property type="protein sequence ID" value="MFD0926494.1"/>
    <property type="molecule type" value="Genomic_DNA"/>
</dbReference>
<gene>
    <name evidence="1" type="ORF">ACFQ04_12190</name>
</gene>
<name>A0ABW3G8A1_9NOCA</name>
<keyword evidence="2" id="KW-1185">Reference proteome</keyword>
<proteinExistence type="predicted"/>
<dbReference type="RefSeq" id="WP_253645634.1">
    <property type="nucleotide sequence ID" value="NZ_BAAAMO010000002.1"/>
</dbReference>
<organism evidence="1 2">
    <name type="scientific">Williamsia deligens</name>
    <dbReference type="NCBI Taxonomy" id="321325"/>
    <lineage>
        <taxon>Bacteria</taxon>
        <taxon>Bacillati</taxon>
        <taxon>Actinomycetota</taxon>
        <taxon>Actinomycetes</taxon>
        <taxon>Mycobacteriales</taxon>
        <taxon>Nocardiaceae</taxon>
        <taxon>Williamsia</taxon>
    </lineage>
</organism>
<comment type="caution">
    <text evidence="1">The sequence shown here is derived from an EMBL/GenBank/DDBJ whole genome shotgun (WGS) entry which is preliminary data.</text>
</comment>
<dbReference type="Proteomes" id="UP001597068">
    <property type="component" value="Unassembled WGS sequence"/>
</dbReference>
<sequence>MANWALIGPELEASRYLETRDIEQVLAGRRDYDSLTPLAQAAVRAEWAEQIHRRVETIDLACAFADERRPFVEVGVDGAVVERRGTPSG</sequence>
<evidence type="ECO:0000313" key="2">
    <source>
        <dbReference type="Proteomes" id="UP001597068"/>
    </source>
</evidence>
<accession>A0ABW3G8A1</accession>
<protein>
    <submittedName>
        <fullName evidence="1">Uncharacterized protein</fullName>
    </submittedName>
</protein>
<reference evidence="2" key="1">
    <citation type="journal article" date="2019" name="Int. J. Syst. Evol. Microbiol.">
        <title>The Global Catalogue of Microorganisms (GCM) 10K type strain sequencing project: providing services to taxonomists for standard genome sequencing and annotation.</title>
        <authorList>
            <consortium name="The Broad Institute Genomics Platform"/>
            <consortium name="The Broad Institute Genome Sequencing Center for Infectious Disease"/>
            <person name="Wu L."/>
            <person name="Ma J."/>
        </authorList>
    </citation>
    <scope>NUCLEOTIDE SEQUENCE [LARGE SCALE GENOMIC DNA]</scope>
    <source>
        <strain evidence="2">CCUG 50873</strain>
    </source>
</reference>